<name>A0A419SNK7_9BACL</name>
<dbReference type="RefSeq" id="WP_120188481.1">
    <property type="nucleotide sequence ID" value="NZ_MCHY01000006.1"/>
</dbReference>
<proteinExistence type="predicted"/>
<dbReference type="GO" id="GO:0000403">
    <property type="term" value="F:Y-form DNA binding"/>
    <property type="evidence" value="ECO:0007669"/>
    <property type="project" value="TreeGrafter"/>
</dbReference>
<dbReference type="Proteomes" id="UP000284219">
    <property type="component" value="Unassembled WGS sequence"/>
</dbReference>
<dbReference type="InterPro" id="IPR006935">
    <property type="entry name" value="Helicase/UvrB_N"/>
</dbReference>
<dbReference type="OrthoDB" id="9804145at2"/>
<protein>
    <submittedName>
        <fullName evidence="5">Type III restriction endonuclease subunit R</fullName>
    </submittedName>
</protein>
<evidence type="ECO:0000256" key="3">
    <source>
        <dbReference type="ARBA" id="ARBA00022801"/>
    </source>
</evidence>
<dbReference type="InterPro" id="IPR027417">
    <property type="entry name" value="P-loop_NTPase"/>
</dbReference>
<evidence type="ECO:0000313" key="6">
    <source>
        <dbReference type="Proteomes" id="UP000284219"/>
    </source>
</evidence>
<dbReference type="Pfam" id="PF04851">
    <property type="entry name" value="ResIII"/>
    <property type="match status" value="1"/>
</dbReference>
<organism evidence="5 6">
    <name type="scientific">Ammoniphilus oxalaticus</name>
    <dbReference type="NCBI Taxonomy" id="66863"/>
    <lineage>
        <taxon>Bacteria</taxon>
        <taxon>Bacillati</taxon>
        <taxon>Bacillota</taxon>
        <taxon>Bacilli</taxon>
        <taxon>Bacillales</taxon>
        <taxon>Paenibacillaceae</taxon>
        <taxon>Aneurinibacillus group</taxon>
        <taxon>Ammoniphilus</taxon>
    </lineage>
</organism>
<dbReference type="PANTHER" id="PTHR47396">
    <property type="entry name" value="TYPE I RESTRICTION ENZYME ECOKI R PROTEIN"/>
    <property type="match status" value="1"/>
</dbReference>
<dbReference type="GO" id="GO:0036121">
    <property type="term" value="F:double-stranded DNA helicase activity"/>
    <property type="evidence" value="ECO:0007669"/>
    <property type="project" value="TreeGrafter"/>
</dbReference>
<evidence type="ECO:0000256" key="1">
    <source>
        <dbReference type="ARBA" id="ARBA00001946"/>
    </source>
</evidence>
<evidence type="ECO:0000256" key="2">
    <source>
        <dbReference type="ARBA" id="ARBA00022722"/>
    </source>
</evidence>
<dbReference type="InterPro" id="IPR014883">
    <property type="entry name" value="VRR_NUC"/>
</dbReference>
<accession>A0A419SNK7</accession>
<dbReference type="NCBIfam" id="NF012027">
    <property type="entry name" value="PRK15483.1"/>
    <property type="match status" value="1"/>
</dbReference>
<dbReference type="GO" id="GO:0015668">
    <property type="term" value="F:type III site-specific deoxyribonuclease activity"/>
    <property type="evidence" value="ECO:0007669"/>
    <property type="project" value="InterPro"/>
</dbReference>
<keyword evidence="2" id="KW-0540">Nuclease</keyword>
<comment type="caution">
    <text evidence="5">The sequence shown here is derived from an EMBL/GenBank/DDBJ whole genome shotgun (WGS) entry which is preliminary data.</text>
</comment>
<gene>
    <name evidence="5" type="ORF">BEP19_02360</name>
</gene>
<keyword evidence="3" id="KW-0378">Hydrolase</keyword>
<feature type="domain" description="VRR-NUC" evidence="4">
    <location>
        <begin position="877"/>
        <end position="977"/>
    </location>
</feature>
<evidence type="ECO:0000313" key="5">
    <source>
        <dbReference type="EMBL" id="RKD25801.1"/>
    </source>
</evidence>
<dbReference type="Pfam" id="PF19778">
    <property type="entry name" value="RE_endonuc"/>
    <property type="match status" value="1"/>
</dbReference>
<keyword evidence="6" id="KW-1185">Reference proteome</keyword>
<dbReference type="GO" id="GO:0005524">
    <property type="term" value="F:ATP binding"/>
    <property type="evidence" value="ECO:0007669"/>
    <property type="project" value="InterPro"/>
</dbReference>
<dbReference type="CDD" id="cd18785">
    <property type="entry name" value="SF2_C"/>
    <property type="match status" value="1"/>
</dbReference>
<reference evidence="5 6" key="1">
    <citation type="submission" date="2016-08" db="EMBL/GenBank/DDBJ databases">
        <title>Novel Firmicute Genomes.</title>
        <authorList>
            <person name="Poppleton D.I."/>
            <person name="Gribaldo S."/>
        </authorList>
    </citation>
    <scope>NUCLEOTIDE SEQUENCE [LARGE SCALE GENOMIC DNA]</scope>
    <source>
        <strain evidence="5 6">RAOx-1</strain>
    </source>
</reference>
<dbReference type="GO" id="GO:0061749">
    <property type="term" value="F:forked DNA-dependent helicase activity"/>
    <property type="evidence" value="ECO:0007669"/>
    <property type="project" value="TreeGrafter"/>
</dbReference>
<dbReference type="InterPro" id="IPR045572">
    <property type="entry name" value="RE_endonuc_C"/>
</dbReference>
<dbReference type="SMART" id="SM00990">
    <property type="entry name" value="VRR_NUC"/>
    <property type="match status" value="1"/>
</dbReference>
<sequence>MKILLEELPHQEEALRAIMDSFTGIDHASTDPNAGDVYANPLILGRYHESSNIDVKMETGTGKTFVYTRLMYEMHQQYGIFKFVIVVPSPAIKEGTKNFIQSDYAKQYFAPIYENARIELNVINAGDFRARSGRKNFPAHLLNFVEGSRQNSNTIQVLLINAGMLNSSNMKKNDYDQTLMGGITSPIQGIQNTRPIVIIDEPHRFHRDKANYRAIETINPQIIVRFGATFPDTTIGRGKNKVIKKDYYRGNPQFELNAIDSFNNGLVKGIDIYYPNLTEEQAKNRYIIDRVTARELVLKQGSNNWELRVGDNLAEVDSGFEGNIEYAGSRLLSNELELAKGMILIPGTYRSSYQELIIRDAIDKHFEIEQKNFLRNGARDNNEPKIKTLSLFFIDNINSYRKEDGWLKETFERLLKEKLSRLVSEYEFKRLPREQEYLEFLRATQISLALGDDKQNVHAGYFGEDRGSGEEAIQAQVDDILKNKEKLLSFKNDKGDWETRRFLFSKWTLREGWDNPNVFVIAKLRTSGSENSKIQEVGRGLRLPVDETGKRVQQDEWPSRLAFLIGYDEKDFAKNLVGEINSDAKLQLNEEKLTDEMITLIVTERQKTDSAFTDEILLGNLDELGIINRKNEFKKAVEIDGVQKDGFVWLVELYPELNTTRLREGRVDEPQNSQTKTRVKLRKENWEKVKELWRQFSNRYMLKFERIPQTIQQMADDIVGNAELYERQVPIQIHESVYASEDKKSVGLKERDGEYELIYLPGMSYGKFVKAIHTATGIPVKAIHTNLFRVMKSDLRGDSRYLSEVSLQNITREFKKRFDEVFAQTYEYKKLAFQAHTSLYNPDTDSFVDDLNAEILGVNIDHQAIEDGRYLYEVPPMRYDSVTPERELLRHDYHKRVTVFGKLPRRAIQVPKYTGGSTTPDFIYMIEKEDDTNVYLLVETKAENMRIGDQRIVEVQKKFFENLKENAVEFEEATSAQQVYSAIRKLAEE</sequence>
<dbReference type="EMBL" id="MCHY01000006">
    <property type="protein sequence ID" value="RKD25801.1"/>
    <property type="molecule type" value="Genomic_DNA"/>
</dbReference>
<dbReference type="InterPro" id="IPR050742">
    <property type="entry name" value="Helicase_Restrict-Modif_Enz"/>
</dbReference>
<dbReference type="SUPFAM" id="SSF52540">
    <property type="entry name" value="P-loop containing nucleoside triphosphate hydrolases"/>
    <property type="match status" value="2"/>
</dbReference>
<dbReference type="PANTHER" id="PTHR47396:SF1">
    <property type="entry name" value="ATP-DEPENDENT HELICASE IRC3-RELATED"/>
    <property type="match status" value="1"/>
</dbReference>
<comment type="cofactor">
    <cofactor evidence="1">
        <name>Mg(2+)</name>
        <dbReference type="ChEBI" id="CHEBI:18420"/>
    </cofactor>
</comment>
<keyword evidence="5" id="KW-0255">Endonuclease</keyword>
<evidence type="ECO:0000259" key="4">
    <source>
        <dbReference type="SMART" id="SM00990"/>
    </source>
</evidence>
<dbReference type="Gene3D" id="3.40.50.300">
    <property type="entry name" value="P-loop containing nucleotide triphosphate hydrolases"/>
    <property type="match status" value="2"/>
</dbReference>
<dbReference type="AlphaFoldDB" id="A0A419SNK7"/>